<keyword evidence="7" id="KW-1185">Reference proteome</keyword>
<dbReference type="Proteomes" id="UP000012429">
    <property type="component" value="Unassembled WGS sequence"/>
</dbReference>
<dbReference type="OrthoDB" id="9795242at2"/>
<dbReference type="PANTHER" id="PTHR47506:SF1">
    <property type="entry name" value="HTH-TYPE TRANSCRIPTIONAL REGULATOR YJDC"/>
    <property type="match status" value="1"/>
</dbReference>
<evidence type="ECO:0000256" key="1">
    <source>
        <dbReference type="ARBA" id="ARBA00023015"/>
    </source>
</evidence>
<dbReference type="PANTHER" id="PTHR47506">
    <property type="entry name" value="TRANSCRIPTIONAL REGULATORY PROTEIN"/>
    <property type="match status" value="1"/>
</dbReference>
<dbReference type="SUPFAM" id="SSF46689">
    <property type="entry name" value="Homeodomain-like"/>
    <property type="match status" value="1"/>
</dbReference>
<feature type="DNA-binding region" description="H-T-H motif" evidence="4">
    <location>
        <begin position="29"/>
        <end position="48"/>
    </location>
</feature>
<dbReference type="Pfam" id="PF00440">
    <property type="entry name" value="TetR_N"/>
    <property type="match status" value="1"/>
</dbReference>
<dbReference type="InterPro" id="IPR001647">
    <property type="entry name" value="HTH_TetR"/>
</dbReference>
<organism evidence="6 7">
    <name type="scientific">Rhizobium freirei PRF 81</name>
    <dbReference type="NCBI Taxonomy" id="363754"/>
    <lineage>
        <taxon>Bacteria</taxon>
        <taxon>Pseudomonadati</taxon>
        <taxon>Pseudomonadota</taxon>
        <taxon>Alphaproteobacteria</taxon>
        <taxon>Hyphomicrobiales</taxon>
        <taxon>Rhizobiaceae</taxon>
        <taxon>Rhizobium/Agrobacterium group</taxon>
        <taxon>Rhizobium</taxon>
    </lineage>
</organism>
<keyword evidence="2 4" id="KW-0238">DNA-binding</keyword>
<dbReference type="InterPro" id="IPR011075">
    <property type="entry name" value="TetR_C"/>
</dbReference>
<dbReference type="STRING" id="363754.RHSP_72975"/>
<proteinExistence type="predicted"/>
<evidence type="ECO:0000313" key="6">
    <source>
        <dbReference type="EMBL" id="ENN84538.1"/>
    </source>
</evidence>
<name>N6U2H4_9HYPH</name>
<evidence type="ECO:0000259" key="5">
    <source>
        <dbReference type="PROSITE" id="PS50977"/>
    </source>
</evidence>
<dbReference type="InterPro" id="IPR009057">
    <property type="entry name" value="Homeodomain-like_sf"/>
</dbReference>
<feature type="domain" description="HTH tetR-type" evidence="5">
    <location>
        <begin position="6"/>
        <end position="66"/>
    </location>
</feature>
<accession>N6U2H4</accession>
<dbReference type="EMBL" id="AQHN01000089">
    <property type="protein sequence ID" value="ENN84538.1"/>
    <property type="molecule type" value="Genomic_DNA"/>
</dbReference>
<evidence type="ECO:0000256" key="4">
    <source>
        <dbReference type="PROSITE-ProRule" id="PRU00335"/>
    </source>
</evidence>
<evidence type="ECO:0000256" key="3">
    <source>
        <dbReference type="ARBA" id="ARBA00023163"/>
    </source>
</evidence>
<keyword evidence="1" id="KW-0805">Transcription regulation</keyword>
<evidence type="ECO:0000313" key="7">
    <source>
        <dbReference type="Proteomes" id="UP000012429"/>
    </source>
</evidence>
<protein>
    <submittedName>
        <fullName evidence="6">Transcriptional regulator tetR family</fullName>
    </submittedName>
</protein>
<gene>
    <name evidence="6" type="primary">ycfQ</name>
    <name evidence="6" type="ORF">RHSP_72975</name>
</gene>
<reference evidence="6 7" key="1">
    <citation type="journal article" date="2012" name="BMC Genomics">
        <title>Genomic basis of broad host range and environmental adaptability of Rhizobium tropici CIAT 899 and Rhizobium sp. PRF 81 which are used in inoculants for common bean (Phaseolus vulgaris L.).</title>
        <authorList>
            <person name="Ormeno-Orrillo E."/>
            <person name="Menna P."/>
            <person name="Almeida L.G."/>
            <person name="Ollero F.J."/>
            <person name="Nicolas M.F."/>
            <person name="Pains Rodrigues E."/>
            <person name="Shigueyoshi Nakatani A."/>
            <person name="Silva Batista J.S."/>
            <person name="Oliveira Chueire L.M."/>
            <person name="Souza R.C."/>
            <person name="Ribeiro Vasconcelos A.T."/>
            <person name="Megias M."/>
            <person name="Hungria M."/>
            <person name="Martinez-Romero E."/>
        </authorList>
    </citation>
    <scope>NUCLEOTIDE SEQUENCE [LARGE SCALE GENOMIC DNA]</scope>
    <source>
        <strain evidence="6 7">PRF 81</strain>
    </source>
</reference>
<comment type="caution">
    <text evidence="6">The sequence shown here is derived from an EMBL/GenBank/DDBJ whole genome shotgun (WGS) entry which is preliminary data.</text>
</comment>
<dbReference type="Gene3D" id="1.10.357.10">
    <property type="entry name" value="Tetracycline Repressor, domain 2"/>
    <property type="match status" value="1"/>
</dbReference>
<evidence type="ECO:0000256" key="2">
    <source>
        <dbReference type="ARBA" id="ARBA00023125"/>
    </source>
</evidence>
<dbReference type="PROSITE" id="PS50977">
    <property type="entry name" value="HTH_TETR_2"/>
    <property type="match status" value="1"/>
</dbReference>
<sequence>MGRTRSYDEDAVLSGAMHAFRRKGYQAASVRDLEDATGLKVGSIYHSFGDKAGLFDAAFAHYNRVVLRGRIERFAPAEAGMSGLLALFVSLLHEPDDESLGCLITNSAVELGGEAPPHRCTVEGLRVLTETFTERLSSAQQRGRLRADMSSESAALRLLALYQGILVLIRAGHDKQALAALIQNEFNSLEA</sequence>
<dbReference type="RefSeq" id="WP_004128097.1">
    <property type="nucleotide sequence ID" value="NZ_AQHN01000089.1"/>
</dbReference>
<dbReference type="Pfam" id="PF16925">
    <property type="entry name" value="TetR_C_13"/>
    <property type="match status" value="1"/>
</dbReference>
<dbReference type="SUPFAM" id="SSF48498">
    <property type="entry name" value="Tetracyclin repressor-like, C-terminal domain"/>
    <property type="match status" value="1"/>
</dbReference>
<dbReference type="InterPro" id="IPR036271">
    <property type="entry name" value="Tet_transcr_reg_TetR-rel_C_sf"/>
</dbReference>
<dbReference type="AlphaFoldDB" id="N6U2H4"/>
<dbReference type="PATRIC" id="fig|363754.4.peg.6406"/>
<dbReference type="Gene3D" id="1.10.10.60">
    <property type="entry name" value="Homeodomain-like"/>
    <property type="match status" value="1"/>
</dbReference>
<dbReference type="GO" id="GO:0003677">
    <property type="term" value="F:DNA binding"/>
    <property type="evidence" value="ECO:0007669"/>
    <property type="project" value="UniProtKB-UniRule"/>
</dbReference>
<keyword evidence="3" id="KW-0804">Transcription</keyword>